<dbReference type="Proteomes" id="UP000430404">
    <property type="component" value="Unassembled WGS sequence"/>
</dbReference>
<organism evidence="1 2">
    <name type="scientific">Acinetobacter proteolyticus</name>
    <dbReference type="NCBI Taxonomy" id="1776741"/>
    <lineage>
        <taxon>Bacteria</taxon>
        <taxon>Pseudomonadati</taxon>
        <taxon>Pseudomonadota</taxon>
        <taxon>Gammaproteobacteria</taxon>
        <taxon>Moraxellales</taxon>
        <taxon>Moraxellaceae</taxon>
        <taxon>Acinetobacter</taxon>
    </lineage>
</organism>
<protein>
    <submittedName>
        <fullName evidence="1">Uncharacterized protein</fullName>
    </submittedName>
</protein>
<evidence type="ECO:0000313" key="1">
    <source>
        <dbReference type="EMBL" id="VXA55435.1"/>
    </source>
</evidence>
<dbReference type="EMBL" id="CABWKZ010000014">
    <property type="protein sequence ID" value="VXA55435.1"/>
    <property type="molecule type" value="Genomic_DNA"/>
</dbReference>
<name>A0A653K3M0_9GAMM</name>
<evidence type="ECO:0000313" key="2">
    <source>
        <dbReference type="Proteomes" id="UP000430404"/>
    </source>
</evidence>
<sequence>MRFKYQAPPGYKATTLAIAGQDLEVKNGVVESQDDIILFLKPLGFERYVDVVETKKSTAAAKE</sequence>
<reference evidence="1 2" key="1">
    <citation type="submission" date="2019-10" db="EMBL/GenBank/DDBJ databases">
        <authorList>
            <person name="Karimi E."/>
        </authorList>
    </citation>
    <scope>NUCLEOTIDE SEQUENCE [LARGE SCALE GENOMIC DNA]</scope>
    <source>
        <strain evidence="1">Acinetobacter sp. 8BE</strain>
    </source>
</reference>
<accession>A0A653K3M0</accession>
<dbReference type="AlphaFoldDB" id="A0A653K3M0"/>
<gene>
    <name evidence="1" type="ORF">ACI8B_210225</name>
</gene>
<dbReference type="RefSeq" id="WP_159725101.1">
    <property type="nucleotide sequence ID" value="NZ_LR732744.1"/>
</dbReference>
<proteinExistence type="predicted"/>